<dbReference type="PANTHER" id="PTHR44137:SF24">
    <property type="entry name" value="DNAJ HEAT SHOCK N-TERMINAL DOMAIN-CONTAINING PROTEIN"/>
    <property type="match status" value="1"/>
</dbReference>
<evidence type="ECO:0000313" key="4">
    <source>
        <dbReference type="Proteomes" id="UP001370490"/>
    </source>
</evidence>
<evidence type="ECO:0000256" key="1">
    <source>
        <dbReference type="SAM" id="MobiDB-lite"/>
    </source>
</evidence>
<keyword evidence="4" id="KW-1185">Reference proteome</keyword>
<feature type="compositionally biased region" description="Basic and acidic residues" evidence="1">
    <location>
        <begin position="320"/>
        <end position="347"/>
    </location>
</feature>
<evidence type="ECO:0000259" key="2">
    <source>
        <dbReference type="PROSITE" id="PS50076"/>
    </source>
</evidence>
<sequence length="653" mass="75034">MATKPEEEVEALRLKTLAEEKYKLSNLKSALKYAKRAQRRAPSLDKISEMVTAFRILKVASKRSSSQNPNIDRDWYKILDVEPFSHINTIKKQYKKLALTLHPDKNPLEASEEAFKLVAEAFRVLSDKIRRKEYDMKLRIALQSEKEKTAREEEEEEDGVGTFWTACSTCRLLHQFERKYVGHNLICPSCKKSFLAVEADGGKDDGDDDCEGEHRVSDKASRTKSVKMSSVGEVLERSRTRNESFEVESSVQNNRILRDRSKIGDWKTRNREIGWNSEPKMAKIVKEKTLAEMQLEVMQKMQKEKLKARGKVVNAGPAKVVDKKEKGRNAKEKGSDVEKEKQNEKKRSSGLKIEGTEIMAKEGENKEKKRRRVLKSEGMEIMAVEDSDFYDFDRDRTERSFKRGQVWAVYDDDDGMPRHYALIDEVVSAYPFKLKMKWLDLQNNGDEGLICCERLGIHISCGRFRVAKETIVDSVNVFSHCVECERAARELYRIYPKKGSVWALYYEGPLAVEGRNSSVKDSRRYDIVVALTSYSDIHGLSMAYLEKVVGYKTVFKRREVGYNAIRWIEKDDVRFFSHQIPARKLSEAEAPIKSKDCWELDPASLPPELLTLSKLKSFGEDLCGATRRKEPGMVSCAMVKLTVTSCLCREVWN</sequence>
<dbReference type="EMBL" id="JBAMMX010000001">
    <property type="protein sequence ID" value="KAK6947366.1"/>
    <property type="molecule type" value="Genomic_DNA"/>
</dbReference>
<accession>A0AAN8WG60</accession>
<dbReference type="SMART" id="SM00271">
    <property type="entry name" value="DnaJ"/>
    <property type="match status" value="1"/>
</dbReference>
<dbReference type="PROSITE" id="PS50076">
    <property type="entry name" value="DNAJ_2"/>
    <property type="match status" value="1"/>
</dbReference>
<reference evidence="3 4" key="1">
    <citation type="submission" date="2023-12" db="EMBL/GenBank/DDBJ databases">
        <title>A high-quality genome assembly for Dillenia turbinata (Dilleniales).</title>
        <authorList>
            <person name="Chanderbali A."/>
        </authorList>
    </citation>
    <scope>NUCLEOTIDE SEQUENCE [LARGE SCALE GENOMIC DNA]</scope>
    <source>
        <strain evidence="3">LSX21</strain>
        <tissue evidence="3">Leaf</tissue>
    </source>
</reference>
<dbReference type="SUPFAM" id="SSF46565">
    <property type="entry name" value="Chaperone J-domain"/>
    <property type="match status" value="1"/>
</dbReference>
<proteinExistence type="predicted"/>
<dbReference type="InterPro" id="IPR024593">
    <property type="entry name" value="DUF3444"/>
</dbReference>
<feature type="region of interest" description="Disordered" evidence="1">
    <location>
        <begin position="318"/>
        <end position="355"/>
    </location>
</feature>
<dbReference type="InterPro" id="IPR056988">
    <property type="entry name" value="Zn_ribbon_pln"/>
</dbReference>
<dbReference type="PANTHER" id="PTHR44137">
    <property type="entry name" value="BNAC03G44070D PROTEIN"/>
    <property type="match status" value="1"/>
</dbReference>
<protein>
    <submittedName>
        <fullName evidence="3">DnaJ domain</fullName>
    </submittedName>
</protein>
<dbReference type="CDD" id="cd06257">
    <property type="entry name" value="DnaJ"/>
    <property type="match status" value="1"/>
</dbReference>
<evidence type="ECO:0000313" key="3">
    <source>
        <dbReference type="EMBL" id="KAK6947366.1"/>
    </source>
</evidence>
<dbReference type="Proteomes" id="UP001370490">
    <property type="component" value="Unassembled WGS sequence"/>
</dbReference>
<dbReference type="PRINTS" id="PR00625">
    <property type="entry name" value="JDOMAIN"/>
</dbReference>
<dbReference type="InterPro" id="IPR001623">
    <property type="entry name" value="DnaJ_domain"/>
</dbReference>
<dbReference type="Gene3D" id="1.10.287.110">
    <property type="entry name" value="DnaJ domain"/>
    <property type="match status" value="1"/>
</dbReference>
<gene>
    <name evidence="3" type="ORF">RJ641_000839</name>
</gene>
<comment type="caution">
    <text evidence="3">The sequence shown here is derived from an EMBL/GenBank/DDBJ whole genome shotgun (WGS) entry which is preliminary data.</text>
</comment>
<organism evidence="3 4">
    <name type="scientific">Dillenia turbinata</name>
    <dbReference type="NCBI Taxonomy" id="194707"/>
    <lineage>
        <taxon>Eukaryota</taxon>
        <taxon>Viridiplantae</taxon>
        <taxon>Streptophyta</taxon>
        <taxon>Embryophyta</taxon>
        <taxon>Tracheophyta</taxon>
        <taxon>Spermatophyta</taxon>
        <taxon>Magnoliopsida</taxon>
        <taxon>eudicotyledons</taxon>
        <taxon>Gunneridae</taxon>
        <taxon>Pentapetalae</taxon>
        <taxon>Dilleniales</taxon>
        <taxon>Dilleniaceae</taxon>
        <taxon>Dillenia</taxon>
    </lineage>
</organism>
<dbReference type="AlphaFoldDB" id="A0AAN8WG60"/>
<dbReference type="Pfam" id="PF00226">
    <property type="entry name" value="DnaJ"/>
    <property type="match status" value="1"/>
</dbReference>
<name>A0AAN8WG60_9MAGN</name>
<dbReference type="Pfam" id="PF23551">
    <property type="entry name" value="Zn_ribbon_20"/>
    <property type="match status" value="1"/>
</dbReference>
<dbReference type="Pfam" id="PF11926">
    <property type="entry name" value="DUF3444"/>
    <property type="match status" value="1"/>
</dbReference>
<dbReference type="InterPro" id="IPR036869">
    <property type="entry name" value="J_dom_sf"/>
</dbReference>
<feature type="domain" description="J" evidence="2">
    <location>
        <begin position="74"/>
        <end position="138"/>
    </location>
</feature>